<dbReference type="AlphaFoldDB" id="A0A2N1M3X5"/>
<evidence type="ECO:0000256" key="1">
    <source>
        <dbReference type="SAM" id="MobiDB-lite"/>
    </source>
</evidence>
<dbReference type="EMBL" id="LLXL01005899">
    <property type="protein sequence ID" value="PKK56280.1"/>
    <property type="molecule type" value="Genomic_DNA"/>
</dbReference>
<dbReference type="VEuPathDB" id="FungiDB:FUN_005994"/>
<dbReference type="Proteomes" id="UP000233469">
    <property type="component" value="Unassembled WGS sequence"/>
</dbReference>
<reference evidence="2 3" key="2">
    <citation type="submission" date="2017-10" db="EMBL/GenBank/DDBJ databases">
        <title>Extensive intraspecific genome diversity in a model arbuscular mycorrhizal fungus.</title>
        <authorList>
            <person name="Chen E.C.H."/>
            <person name="Morin E."/>
            <person name="Baudet D."/>
            <person name="Noel J."/>
            <person name="Ndikumana S."/>
            <person name="Charron P."/>
            <person name="St-Onge C."/>
            <person name="Giorgi J."/>
            <person name="Grigoriev I.V."/>
            <person name="Roux C."/>
            <person name="Martin F.M."/>
            <person name="Corradi N."/>
        </authorList>
    </citation>
    <scope>NUCLEOTIDE SEQUENCE [LARGE SCALE GENOMIC DNA]</scope>
    <source>
        <strain evidence="2 3">C2</strain>
    </source>
</reference>
<feature type="non-terminal residue" evidence="2">
    <location>
        <position position="1"/>
    </location>
</feature>
<protein>
    <submittedName>
        <fullName evidence="2">Uncharacterized protein</fullName>
    </submittedName>
</protein>
<feature type="compositionally biased region" description="Low complexity" evidence="1">
    <location>
        <begin position="116"/>
        <end position="127"/>
    </location>
</feature>
<dbReference type="VEuPathDB" id="FungiDB:RhiirA1_449145"/>
<name>A0A2N1M3X5_9GLOM</name>
<sequence>KFAIGSVDNQIDINVVGTALVSDSVLFTNLGIQFECIISDYMAKDKPTETPITLFHPNGSRLRNQTTMLKRGSSIFFSGALTLVEGKFYLELHNFSFIRTQQSNFISKSTKEMPWSSTSSSSSSSSTIHKKIQEQHHPPPVLGKHEITTKKFQPTKLTKLAKLPDIVSNPLCVTENSMDDSEEIQEQEESALEVTPVITPVITPKTTPTKKLSSRAKKV</sequence>
<evidence type="ECO:0000313" key="2">
    <source>
        <dbReference type="EMBL" id="PKK56280.1"/>
    </source>
</evidence>
<accession>A0A2N1M3X5</accession>
<gene>
    <name evidence="2" type="ORF">RhiirC2_829651</name>
</gene>
<feature type="compositionally biased region" description="Basic and acidic residues" evidence="1">
    <location>
        <begin position="131"/>
        <end position="149"/>
    </location>
</feature>
<organism evidence="2 3">
    <name type="scientific">Rhizophagus irregularis</name>
    <dbReference type="NCBI Taxonomy" id="588596"/>
    <lineage>
        <taxon>Eukaryota</taxon>
        <taxon>Fungi</taxon>
        <taxon>Fungi incertae sedis</taxon>
        <taxon>Mucoromycota</taxon>
        <taxon>Glomeromycotina</taxon>
        <taxon>Glomeromycetes</taxon>
        <taxon>Glomerales</taxon>
        <taxon>Glomeraceae</taxon>
        <taxon>Rhizophagus</taxon>
    </lineage>
</organism>
<reference evidence="2 3" key="1">
    <citation type="submission" date="2016-04" db="EMBL/GenBank/DDBJ databases">
        <title>Genome analyses suggest a sexual origin of heterokaryosis in a supposedly ancient asexual fungus.</title>
        <authorList>
            <person name="Ropars J."/>
            <person name="Sedzielewska K."/>
            <person name="Noel J."/>
            <person name="Charron P."/>
            <person name="Farinelli L."/>
            <person name="Marton T."/>
            <person name="Kruger M."/>
            <person name="Pelin A."/>
            <person name="Brachmann A."/>
            <person name="Corradi N."/>
        </authorList>
    </citation>
    <scope>NUCLEOTIDE SEQUENCE [LARGE SCALE GENOMIC DNA]</scope>
    <source>
        <strain evidence="2 3">C2</strain>
    </source>
</reference>
<comment type="caution">
    <text evidence="2">The sequence shown here is derived from an EMBL/GenBank/DDBJ whole genome shotgun (WGS) entry which is preliminary data.</text>
</comment>
<dbReference type="VEuPathDB" id="FungiDB:RhiirFUN_006420"/>
<feature type="region of interest" description="Disordered" evidence="1">
    <location>
        <begin position="110"/>
        <end position="149"/>
    </location>
</feature>
<evidence type="ECO:0000313" key="3">
    <source>
        <dbReference type="Proteomes" id="UP000233469"/>
    </source>
</evidence>
<proteinExistence type="predicted"/>